<accession>G0W5K7</accession>
<name>G0W5K7_NAUDC</name>
<reference evidence="3 4" key="1">
    <citation type="journal article" date="2011" name="Proc. Natl. Acad. Sci. U.S.A.">
        <title>Evolutionary erosion of yeast sex chromosomes by mating-type switching accidents.</title>
        <authorList>
            <person name="Gordon J.L."/>
            <person name="Armisen D."/>
            <person name="Proux-Wera E."/>
            <person name="Oheigeartaigh S.S."/>
            <person name="Byrne K.P."/>
            <person name="Wolfe K.H."/>
        </authorList>
    </citation>
    <scope>NUCLEOTIDE SEQUENCE [LARGE SCALE GENOMIC DNA]</scope>
    <source>
        <strain evidence="4">ATCC 10597 / BCRC 20456 / CBS 421 / NBRC 0211 / NRRL Y-12639</strain>
    </source>
</reference>
<evidence type="ECO:0000256" key="2">
    <source>
        <dbReference type="ARBA" id="ARBA00023186"/>
    </source>
</evidence>
<dbReference type="OMA" id="WRSCGKM"/>
<dbReference type="InterPro" id="IPR009053">
    <property type="entry name" value="Prefoldin"/>
</dbReference>
<dbReference type="GO" id="GO:0032968">
    <property type="term" value="P:positive regulation of transcription elongation by RNA polymerase II"/>
    <property type="evidence" value="ECO:0007669"/>
    <property type="project" value="EnsemblFungi"/>
</dbReference>
<dbReference type="GO" id="GO:0007010">
    <property type="term" value="P:cytoskeleton organization"/>
    <property type="evidence" value="ECO:0007669"/>
    <property type="project" value="EnsemblFungi"/>
</dbReference>
<evidence type="ECO:0000256" key="1">
    <source>
        <dbReference type="ARBA" id="ARBA00008045"/>
    </source>
</evidence>
<dbReference type="KEGG" id="ndi:NDAI_0B00340"/>
<dbReference type="PANTHER" id="PTHR20903">
    <property type="entry name" value="PREFOLDIN SUBUNIT 1-RELATED"/>
    <property type="match status" value="1"/>
</dbReference>
<dbReference type="OrthoDB" id="2015447at2759"/>
<comment type="similarity">
    <text evidence="1">Belongs to the prefoldin subunit beta family.</text>
</comment>
<organism evidence="3 4">
    <name type="scientific">Naumovozyma dairenensis (strain ATCC 10597 / BCRC 20456 / CBS 421 / NBRC 0211 / NRRL Y-12639)</name>
    <name type="common">Saccharomyces dairenensis</name>
    <dbReference type="NCBI Taxonomy" id="1071378"/>
    <lineage>
        <taxon>Eukaryota</taxon>
        <taxon>Fungi</taxon>
        <taxon>Dikarya</taxon>
        <taxon>Ascomycota</taxon>
        <taxon>Saccharomycotina</taxon>
        <taxon>Saccharomycetes</taxon>
        <taxon>Saccharomycetales</taxon>
        <taxon>Saccharomycetaceae</taxon>
        <taxon>Naumovozyma</taxon>
    </lineage>
</organism>
<sequence length="118" mass="13663">MSSSSLIQEMTTTLRTSKGQLDVVNQQLSHLERQEKIAQVTTKELDSYPNDDVWRSCGKAFVLQKKNEYIKDLNHDENLLKDQKKALEIKQNYLKTTVEKTVDGLKAVLNQQQQQQKK</sequence>
<dbReference type="eggNOG" id="ENOG502S3UF">
    <property type="taxonomic scope" value="Eukaryota"/>
</dbReference>
<proteinExistence type="inferred from homology"/>
<dbReference type="GO" id="GO:0016272">
    <property type="term" value="C:prefoldin complex"/>
    <property type="evidence" value="ECO:0007669"/>
    <property type="project" value="EnsemblFungi"/>
</dbReference>
<keyword evidence="4" id="KW-1185">Reference proteome</keyword>
<dbReference type="RefSeq" id="XP_003668311.1">
    <property type="nucleotide sequence ID" value="XM_003668263.1"/>
</dbReference>
<dbReference type="GO" id="GO:0051082">
    <property type="term" value="F:unfolded protein binding"/>
    <property type="evidence" value="ECO:0007669"/>
    <property type="project" value="EnsemblFungi"/>
</dbReference>
<dbReference type="AlphaFoldDB" id="G0W5K7"/>
<dbReference type="GO" id="GO:0044183">
    <property type="term" value="F:protein folding chaperone"/>
    <property type="evidence" value="ECO:0007669"/>
    <property type="project" value="TreeGrafter"/>
</dbReference>
<dbReference type="Gene3D" id="1.10.287.370">
    <property type="match status" value="1"/>
</dbReference>
<dbReference type="GeneID" id="11497961"/>
<dbReference type="EMBL" id="HE580268">
    <property type="protein sequence ID" value="CCD23068.1"/>
    <property type="molecule type" value="Genomic_DNA"/>
</dbReference>
<dbReference type="STRING" id="1071378.G0W5K7"/>
<dbReference type="InterPro" id="IPR002777">
    <property type="entry name" value="PFD_beta-like"/>
</dbReference>
<evidence type="ECO:0000313" key="4">
    <source>
        <dbReference type="Proteomes" id="UP000000689"/>
    </source>
</evidence>
<dbReference type="SUPFAM" id="SSF46579">
    <property type="entry name" value="Prefoldin"/>
    <property type="match status" value="1"/>
</dbReference>
<gene>
    <name evidence="3" type="primary">NDAI0B00340</name>
    <name evidence="3" type="ordered locus">NDAI_0B00340</name>
</gene>
<dbReference type="HOGENOM" id="CLU_122140_1_1_1"/>
<evidence type="ECO:0000313" key="3">
    <source>
        <dbReference type="EMBL" id="CCD23068.1"/>
    </source>
</evidence>
<protein>
    <recommendedName>
        <fullName evidence="5">Prefoldin subunit 1</fullName>
    </recommendedName>
</protein>
<dbReference type="Pfam" id="PF01920">
    <property type="entry name" value="Prefoldin_2"/>
    <property type="match status" value="1"/>
</dbReference>
<dbReference type="GO" id="GO:0005737">
    <property type="term" value="C:cytoplasm"/>
    <property type="evidence" value="ECO:0007669"/>
    <property type="project" value="TreeGrafter"/>
</dbReference>
<dbReference type="Proteomes" id="UP000000689">
    <property type="component" value="Chromosome 2"/>
</dbReference>
<dbReference type="PANTHER" id="PTHR20903:SF0">
    <property type="entry name" value="PREFOLDIN SUBUNIT 1"/>
    <property type="match status" value="1"/>
</dbReference>
<keyword evidence="2" id="KW-0143">Chaperone</keyword>
<evidence type="ECO:0008006" key="5">
    <source>
        <dbReference type="Google" id="ProtNLM"/>
    </source>
</evidence>